<evidence type="ECO:0000313" key="12">
    <source>
        <dbReference type="EMBL" id="KAL2798499.1"/>
    </source>
</evidence>
<keyword evidence="13" id="KW-1185">Reference proteome</keyword>
<feature type="compositionally biased region" description="Basic residues" evidence="9">
    <location>
        <begin position="1"/>
        <end position="17"/>
    </location>
</feature>
<name>A0ABR4GHG8_9EURO</name>
<dbReference type="InterPro" id="IPR000467">
    <property type="entry name" value="G_patch_dom"/>
</dbReference>
<evidence type="ECO:0000256" key="2">
    <source>
        <dbReference type="ARBA" id="ARBA00004496"/>
    </source>
</evidence>
<reference evidence="12 13" key="1">
    <citation type="submission" date="2024-07" db="EMBL/GenBank/DDBJ databases">
        <title>Section-level genome sequencing and comparative genomics of Aspergillus sections Usti and Cavernicolus.</title>
        <authorList>
            <consortium name="Lawrence Berkeley National Laboratory"/>
            <person name="Nybo J.L."/>
            <person name="Vesth T.C."/>
            <person name="Theobald S."/>
            <person name="Frisvad J.C."/>
            <person name="Larsen T.O."/>
            <person name="Kjaerboelling I."/>
            <person name="Rothschild-Mancinelli K."/>
            <person name="Lyhne E.K."/>
            <person name="Kogle M.E."/>
            <person name="Barry K."/>
            <person name="Clum A."/>
            <person name="Na H."/>
            <person name="Ledsgaard L."/>
            <person name="Lin J."/>
            <person name="Lipzen A."/>
            <person name="Kuo A."/>
            <person name="Riley R."/>
            <person name="Mondo S."/>
            <person name="Labutti K."/>
            <person name="Haridas S."/>
            <person name="Pangalinan J."/>
            <person name="Salamov A.A."/>
            <person name="Simmons B.A."/>
            <person name="Magnuson J.K."/>
            <person name="Chen J."/>
            <person name="Drula E."/>
            <person name="Henrissat B."/>
            <person name="Wiebenga A."/>
            <person name="Lubbers R.J."/>
            <person name="Gomes A.C."/>
            <person name="Makela M.R."/>
            <person name="Stajich J."/>
            <person name="Grigoriev I.V."/>
            <person name="Mortensen U.H."/>
            <person name="De Vries R.P."/>
            <person name="Baker S.E."/>
            <person name="Andersen M.R."/>
        </authorList>
    </citation>
    <scope>NUCLEOTIDE SEQUENCE [LARGE SCALE GENOMIC DNA]</scope>
    <source>
        <strain evidence="12 13">CBS 209.92</strain>
    </source>
</reference>
<evidence type="ECO:0000256" key="5">
    <source>
        <dbReference type="ARBA" id="ARBA00022490"/>
    </source>
</evidence>
<keyword evidence="5" id="KW-0963">Cytoplasm</keyword>
<dbReference type="SUPFAM" id="SSF82708">
    <property type="entry name" value="R3H domain"/>
    <property type="match status" value="1"/>
</dbReference>
<evidence type="ECO:0000256" key="6">
    <source>
        <dbReference type="ARBA" id="ARBA00022664"/>
    </source>
</evidence>
<dbReference type="PROSITE" id="PS51061">
    <property type="entry name" value="R3H"/>
    <property type="match status" value="1"/>
</dbReference>
<proteinExistence type="inferred from homology"/>
<dbReference type="Proteomes" id="UP001610563">
    <property type="component" value="Unassembled WGS sequence"/>
</dbReference>
<dbReference type="SMART" id="SM00393">
    <property type="entry name" value="R3H"/>
    <property type="match status" value="1"/>
</dbReference>
<keyword evidence="7" id="KW-0508">mRNA splicing</keyword>
<evidence type="ECO:0000313" key="13">
    <source>
        <dbReference type="Proteomes" id="UP001610563"/>
    </source>
</evidence>
<keyword evidence="8" id="KW-0539">Nucleus</keyword>
<feature type="compositionally biased region" description="Polar residues" evidence="9">
    <location>
        <begin position="65"/>
        <end position="76"/>
    </location>
</feature>
<evidence type="ECO:0000259" key="11">
    <source>
        <dbReference type="PROSITE" id="PS51061"/>
    </source>
</evidence>
<sequence length="565" mass="62512">MARSNKGKLKKASKKTASKTSHAGTKQNYISMQEEARNTEGRSSWRTDTQLRHRAVQFVSAGNIEPTQKLDSTSPPSEHGHVQPPEPDQEPTAKLQPNIEPEPMTDSIAEATTLQPTVQQRSPTPEDSSEDEVVFRGRRNRKVSSLAQHVQDVPTAPGTEEDTLCEPTLHAPDHGAVTDTSSSCIASSINESPDYIQLDDHAMYRDSETSDEDQILADYIANMDDSSDDDDSSSSANEDRDQDEDPKVEATMKDSRDMAFDSDSEDLHSDGHEMSGDLELDSLADFVSFGQSKTGHKKSTFASASAFADALELDPYYGFDIMDFSRPSLRKKAKKGSDHFNFEDIDDELEAEMLNAWNHDRLKKKSKKKEREQLRAQGLLGRRKNDPELKIKYADGIGIEDLKSEIRLFILSPKNSLSLPPMTKHRRMLVHDMAHVLRLTSKSRGKGSLRFPVLSKTTRTPKYTPKTITQLDRVLSREKFGHRALKAWDKTGARPNKAKAGQGNVSYMDGDVVGASAPEIGAENIGRAMLEKMGWSRGTALGATHNKGILLPVSHVVKNSKAGLG</sequence>
<evidence type="ECO:0000256" key="8">
    <source>
        <dbReference type="ARBA" id="ARBA00023242"/>
    </source>
</evidence>
<comment type="subcellular location">
    <subcellularLocation>
        <location evidence="2">Cytoplasm</location>
    </subcellularLocation>
    <subcellularLocation>
        <location evidence="1">Nucleus</location>
    </subcellularLocation>
</comment>
<evidence type="ECO:0000256" key="3">
    <source>
        <dbReference type="ARBA" id="ARBA00010306"/>
    </source>
</evidence>
<dbReference type="Pfam" id="PF01585">
    <property type="entry name" value="G-patch"/>
    <property type="match status" value="1"/>
</dbReference>
<feature type="compositionally biased region" description="Polar residues" evidence="9">
    <location>
        <begin position="110"/>
        <end position="126"/>
    </location>
</feature>
<dbReference type="Pfam" id="PF01424">
    <property type="entry name" value="R3H"/>
    <property type="match status" value="1"/>
</dbReference>
<evidence type="ECO:0000256" key="4">
    <source>
        <dbReference type="ARBA" id="ARBA00018964"/>
    </source>
</evidence>
<dbReference type="Gene3D" id="3.30.1370.50">
    <property type="entry name" value="R3H-like domain"/>
    <property type="match status" value="1"/>
</dbReference>
<evidence type="ECO:0000259" key="10">
    <source>
        <dbReference type="PROSITE" id="PS50174"/>
    </source>
</evidence>
<feature type="compositionally biased region" description="Basic and acidic residues" evidence="9">
    <location>
        <begin position="245"/>
        <end position="275"/>
    </location>
</feature>
<dbReference type="InterPro" id="IPR051189">
    <property type="entry name" value="Splicing_assoc_domain"/>
</dbReference>
<feature type="domain" description="R3H" evidence="11">
    <location>
        <begin position="396"/>
        <end position="458"/>
    </location>
</feature>
<feature type="compositionally biased region" description="Low complexity" evidence="9">
    <location>
        <begin position="181"/>
        <end position="192"/>
    </location>
</feature>
<dbReference type="PANTHER" id="PTHR14195">
    <property type="entry name" value="G PATCH DOMAIN CONTAINING PROTEIN 2"/>
    <property type="match status" value="1"/>
</dbReference>
<accession>A0ABR4GHG8</accession>
<gene>
    <name evidence="12" type="ORF">BJX66DRAFT_33036</name>
</gene>
<feature type="region of interest" description="Disordered" evidence="9">
    <location>
        <begin position="1"/>
        <end position="275"/>
    </location>
</feature>
<comment type="similarity">
    <text evidence="3">Belongs to the SQS1 family.</text>
</comment>
<dbReference type="InterPro" id="IPR001374">
    <property type="entry name" value="R3H_dom"/>
</dbReference>
<evidence type="ECO:0000256" key="1">
    <source>
        <dbReference type="ARBA" id="ARBA00004123"/>
    </source>
</evidence>
<feature type="compositionally biased region" description="Basic and acidic residues" evidence="9">
    <location>
        <begin position="198"/>
        <end position="208"/>
    </location>
</feature>
<dbReference type="CDD" id="cd02646">
    <property type="entry name" value="R3H_G-patch"/>
    <property type="match status" value="1"/>
</dbReference>
<dbReference type="SMART" id="SM00443">
    <property type="entry name" value="G_patch"/>
    <property type="match status" value="1"/>
</dbReference>
<dbReference type="PROSITE" id="PS50174">
    <property type="entry name" value="G_PATCH"/>
    <property type="match status" value="1"/>
</dbReference>
<organism evidence="12 13">
    <name type="scientific">Aspergillus keveii</name>
    <dbReference type="NCBI Taxonomy" id="714993"/>
    <lineage>
        <taxon>Eukaryota</taxon>
        <taxon>Fungi</taxon>
        <taxon>Dikarya</taxon>
        <taxon>Ascomycota</taxon>
        <taxon>Pezizomycotina</taxon>
        <taxon>Eurotiomycetes</taxon>
        <taxon>Eurotiomycetidae</taxon>
        <taxon>Eurotiales</taxon>
        <taxon>Aspergillaceae</taxon>
        <taxon>Aspergillus</taxon>
        <taxon>Aspergillus subgen. Nidulantes</taxon>
    </lineage>
</organism>
<keyword evidence="6" id="KW-0507">mRNA processing</keyword>
<dbReference type="InterPro" id="IPR036867">
    <property type="entry name" value="R3H_dom_sf"/>
</dbReference>
<evidence type="ECO:0000256" key="9">
    <source>
        <dbReference type="SAM" id="MobiDB-lite"/>
    </source>
</evidence>
<dbReference type="EMBL" id="JBFTWV010000012">
    <property type="protein sequence ID" value="KAL2798499.1"/>
    <property type="molecule type" value="Genomic_DNA"/>
</dbReference>
<comment type="caution">
    <text evidence="12">The sequence shown here is derived from an EMBL/GenBank/DDBJ whole genome shotgun (WGS) entry which is preliminary data.</text>
</comment>
<evidence type="ECO:0000256" key="7">
    <source>
        <dbReference type="ARBA" id="ARBA00023187"/>
    </source>
</evidence>
<feature type="compositionally biased region" description="Basic and acidic residues" evidence="9">
    <location>
        <begin position="34"/>
        <end position="51"/>
    </location>
</feature>
<dbReference type="InterPro" id="IPR034082">
    <property type="entry name" value="R3H_G-patch"/>
</dbReference>
<protein>
    <recommendedName>
        <fullName evidence="4">Protein SQS1</fullName>
    </recommendedName>
</protein>
<feature type="domain" description="G-patch" evidence="10">
    <location>
        <begin position="522"/>
        <end position="565"/>
    </location>
</feature>